<keyword evidence="2" id="KW-1185">Reference proteome</keyword>
<reference evidence="1" key="1">
    <citation type="submission" date="2021-12" db="EMBL/GenBank/DDBJ databases">
        <authorList>
            <person name="Rodrigo-Torres L."/>
            <person name="Arahal R. D."/>
            <person name="Lucena T."/>
        </authorList>
    </citation>
    <scope>NUCLEOTIDE SEQUENCE</scope>
    <source>
        <strain evidence="1">CECT 8858</strain>
    </source>
</reference>
<name>A0ABM9AU18_9BACT</name>
<gene>
    <name evidence="1" type="ORF">EMA8858_03659</name>
</gene>
<evidence type="ECO:0000313" key="1">
    <source>
        <dbReference type="EMBL" id="CAH0997525.1"/>
    </source>
</evidence>
<dbReference type="Proteomes" id="UP000837932">
    <property type="component" value="Unassembled WGS sequence"/>
</dbReference>
<evidence type="ECO:0000313" key="2">
    <source>
        <dbReference type="Proteomes" id="UP000837932"/>
    </source>
</evidence>
<protein>
    <submittedName>
        <fullName evidence="1">Uncharacterized protein</fullName>
    </submittedName>
</protein>
<dbReference type="EMBL" id="CAKLPY010000004">
    <property type="protein sequence ID" value="CAH0997525.1"/>
    <property type="molecule type" value="Genomic_DNA"/>
</dbReference>
<accession>A0ABM9AU18</accession>
<sequence>MEILGVVYVDPVPKLVPPVSAAYQVYVPEQPLALKLTVPVPQRLPPVVVGADGVVVIVTLAVAVAVHPDAFVTVTV</sequence>
<comment type="caution">
    <text evidence="1">The sequence shown here is derived from an EMBL/GenBank/DDBJ whole genome shotgun (WGS) entry which is preliminary data.</text>
</comment>
<organism evidence="1 2">
    <name type="scientific">Emticicia aquatica</name>
    <dbReference type="NCBI Taxonomy" id="1681835"/>
    <lineage>
        <taxon>Bacteria</taxon>
        <taxon>Pseudomonadati</taxon>
        <taxon>Bacteroidota</taxon>
        <taxon>Cytophagia</taxon>
        <taxon>Cytophagales</taxon>
        <taxon>Leadbetterellaceae</taxon>
        <taxon>Emticicia</taxon>
    </lineage>
</organism>
<proteinExistence type="predicted"/>